<evidence type="ECO:0000313" key="4">
    <source>
        <dbReference type="Proteomes" id="UP000450917"/>
    </source>
</evidence>
<protein>
    <recommendedName>
        <fullName evidence="2">EfeO-type cupredoxin-like domain-containing protein</fullName>
    </recommendedName>
</protein>
<comment type="caution">
    <text evidence="3">The sequence shown here is derived from an EMBL/GenBank/DDBJ whole genome shotgun (WGS) entry which is preliminary data.</text>
</comment>
<reference evidence="3 4" key="1">
    <citation type="submission" date="2019-11" db="EMBL/GenBank/DDBJ databases">
        <title>Draft genome sequences of five Paenibacillus species of dairy origin.</title>
        <authorList>
            <person name="Olajide A.M."/>
            <person name="Chen S."/>
            <person name="Lapointe G."/>
        </authorList>
    </citation>
    <scope>NUCLEOTIDE SEQUENCE [LARGE SCALE GENOMIC DNA]</scope>
    <source>
        <strain evidence="3 4">2CS3</strain>
    </source>
</reference>
<proteinExistence type="predicted"/>
<organism evidence="3 4">
    <name type="scientific">Paenibacillus validus</name>
    <dbReference type="NCBI Taxonomy" id="44253"/>
    <lineage>
        <taxon>Bacteria</taxon>
        <taxon>Bacillati</taxon>
        <taxon>Bacillota</taxon>
        <taxon>Bacilli</taxon>
        <taxon>Bacillales</taxon>
        <taxon>Paenibacillaceae</taxon>
        <taxon>Paenibacillus</taxon>
    </lineage>
</organism>
<dbReference type="SUPFAM" id="SSF49503">
    <property type="entry name" value="Cupredoxins"/>
    <property type="match status" value="1"/>
</dbReference>
<feature type="domain" description="EfeO-type cupredoxin-like" evidence="2">
    <location>
        <begin position="71"/>
        <end position="141"/>
    </location>
</feature>
<feature type="transmembrane region" description="Helical" evidence="1">
    <location>
        <begin position="12"/>
        <end position="32"/>
    </location>
</feature>
<dbReference type="RefSeq" id="WP_127608766.1">
    <property type="nucleotide sequence ID" value="NZ_JARTHJ010000449.1"/>
</dbReference>
<dbReference type="Proteomes" id="UP000450917">
    <property type="component" value="Unassembled WGS sequence"/>
</dbReference>
<dbReference type="Gene3D" id="2.60.40.420">
    <property type="entry name" value="Cupredoxins - blue copper proteins"/>
    <property type="match status" value="1"/>
</dbReference>
<keyword evidence="4" id="KW-1185">Reference proteome</keyword>
<keyword evidence="1" id="KW-1133">Transmembrane helix</keyword>
<accession>A0A7X2ZC74</accession>
<dbReference type="Pfam" id="PF13473">
    <property type="entry name" value="Cupredoxin_1"/>
    <property type="match status" value="1"/>
</dbReference>
<gene>
    <name evidence="3" type="ORF">GNP93_15885</name>
</gene>
<dbReference type="EMBL" id="WNZX01000013">
    <property type="protein sequence ID" value="MUG72153.1"/>
    <property type="molecule type" value="Genomic_DNA"/>
</dbReference>
<dbReference type="AlphaFoldDB" id="A0A7X2ZC74"/>
<dbReference type="InterPro" id="IPR028096">
    <property type="entry name" value="EfeO_Cupredoxin"/>
</dbReference>
<evidence type="ECO:0000259" key="2">
    <source>
        <dbReference type="Pfam" id="PF13473"/>
    </source>
</evidence>
<evidence type="ECO:0000313" key="3">
    <source>
        <dbReference type="EMBL" id="MUG72153.1"/>
    </source>
</evidence>
<evidence type="ECO:0000256" key="1">
    <source>
        <dbReference type="SAM" id="Phobius"/>
    </source>
</evidence>
<keyword evidence="1" id="KW-0472">Membrane</keyword>
<name>A0A7X2ZC74_9BACL</name>
<dbReference type="InterPro" id="IPR008972">
    <property type="entry name" value="Cupredoxin"/>
</dbReference>
<keyword evidence="1" id="KW-0812">Transmembrane</keyword>
<sequence length="154" mass="16693">MTKFIVPSSKQIRAFKLGAAALLLGGAAYLFLQRDDLREAMAPASTSAVRTVQLVTGEFKSIGPNGRTIEAYRWDPGTIYVKKGDNVRLSIFGVNGASHPFVIEGLNVKGEVKKGEETVVSFRADEAGIYRIVCLTHPDIAHNGPMIGYLVVDK</sequence>